<dbReference type="EMBL" id="CP000910">
    <property type="protein sequence ID" value="ABY23388.1"/>
    <property type="molecule type" value="Genomic_DNA"/>
</dbReference>
<accession>A9WMS5</accession>
<dbReference type="InterPro" id="IPR011009">
    <property type="entry name" value="Kinase-like_dom_sf"/>
</dbReference>
<sequence length="314" mass="34584">MQFDYLATALRLRWEELPAAIQHAIEANIAQPVTRVEVAGGGFTPGFAAVINDRWFIKAAPARIPWLFDAYRREAEVAVALPEGIPMPRFLGASSVSTSSDSWQLIYVESVVGKIPGNPWTAAELAAVESALVTVDEVLTPAPIDLKTTPLSRTVTDDPELGLVFPETFPDFLPPLAETSRWQLQSLLQNSETALAGQSLQHNALRPDNILMTEHGALFCDWNFIASGSRWADWVVMLAYARLDGLDVANALALSTLSKDADPDHIDSWLSALLAYMIHAGSQAEVSNSPALREHQRFSAKMLLDWLIERRELI</sequence>
<dbReference type="InterPro" id="IPR002575">
    <property type="entry name" value="Aminoglycoside_PTrfase"/>
</dbReference>
<organism evidence="2 3">
    <name type="scientific">Renibacterium salmoninarum (strain ATCC 33209 / DSM 20767 / JCM 11484 / NBRC 15589 / NCIMB 2235)</name>
    <dbReference type="NCBI Taxonomy" id="288705"/>
    <lineage>
        <taxon>Bacteria</taxon>
        <taxon>Bacillati</taxon>
        <taxon>Actinomycetota</taxon>
        <taxon>Actinomycetes</taxon>
        <taxon>Micrococcales</taxon>
        <taxon>Micrococcaceae</taxon>
        <taxon>Renibacterium</taxon>
    </lineage>
</organism>
<dbReference type="Pfam" id="PF01636">
    <property type="entry name" value="APH"/>
    <property type="match status" value="1"/>
</dbReference>
<dbReference type="eggNOG" id="COG3173">
    <property type="taxonomic scope" value="Bacteria"/>
</dbReference>
<dbReference type="Proteomes" id="UP000002007">
    <property type="component" value="Chromosome"/>
</dbReference>
<dbReference type="RefSeq" id="WP_012245062.1">
    <property type="nucleotide sequence ID" value="NC_010168.1"/>
</dbReference>
<evidence type="ECO:0000313" key="2">
    <source>
        <dbReference type="EMBL" id="ABY23388.1"/>
    </source>
</evidence>
<dbReference type="KEGG" id="rsa:RSal33209_1652"/>
<dbReference type="SUPFAM" id="SSF56112">
    <property type="entry name" value="Protein kinase-like (PK-like)"/>
    <property type="match status" value="1"/>
</dbReference>
<dbReference type="STRING" id="288705.RSal33209_1652"/>
<proteinExistence type="predicted"/>
<gene>
    <name evidence="2" type="ordered locus">RSal33209_1652</name>
</gene>
<dbReference type="HOGENOM" id="CLU_077925_0_0_11"/>
<evidence type="ECO:0000259" key="1">
    <source>
        <dbReference type="Pfam" id="PF01636"/>
    </source>
</evidence>
<dbReference type="AlphaFoldDB" id="A9WMS5"/>
<name>A9WMS5_RENSM</name>
<reference evidence="3" key="1">
    <citation type="journal article" date="2008" name="J. Bacteriol.">
        <title>Genome sequence of the fish pathogen Renibacterium salmoninarum suggests reductive evolution away from an environmental Arthrobacter ancestor.</title>
        <authorList>
            <person name="Wiens G.D."/>
            <person name="Rockey D.D."/>
            <person name="Wu Z."/>
            <person name="Chang J."/>
            <person name="Levy R."/>
            <person name="Crane S."/>
            <person name="Chen D.S."/>
            <person name="Capri G.R."/>
            <person name="Burnett J.R."/>
            <person name="Sudheesh P.S."/>
            <person name="Schipma M.J."/>
            <person name="Burd H."/>
            <person name="Bhattacharyya A."/>
            <person name="Rhodes L.D."/>
            <person name="Kaul R."/>
            <person name="Strom M.S."/>
        </authorList>
    </citation>
    <scope>NUCLEOTIDE SEQUENCE [LARGE SCALE GENOMIC DNA]</scope>
    <source>
        <strain evidence="3">ATCC 33209 / DSM 20767 / JCM 11484 / NBRC 15589 / NCIMB 2235</strain>
    </source>
</reference>
<keyword evidence="3" id="KW-1185">Reference proteome</keyword>
<protein>
    <recommendedName>
        <fullName evidence="1">Aminoglycoside phosphotransferase domain-containing protein</fullName>
    </recommendedName>
</protein>
<evidence type="ECO:0000313" key="3">
    <source>
        <dbReference type="Proteomes" id="UP000002007"/>
    </source>
</evidence>
<feature type="domain" description="Aminoglycoside phosphotransferase" evidence="1">
    <location>
        <begin position="52"/>
        <end position="242"/>
    </location>
</feature>